<comment type="subcellular location">
    <subcellularLocation>
        <location evidence="1 9 11">Cytoplasm</location>
    </subcellularLocation>
</comment>
<dbReference type="Proteomes" id="UP000197065">
    <property type="component" value="Unassembled WGS sequence"/>
</dbReference>
<evidence type="ECO:0000256" key="7">
    <source>
        <dbReference type="ARBA" id="ARBA00022917"/>
    </source>
</evidence>
<keyword evidence="5 9" id="KW-0396">Initiation factor</keyword>
<comment type="caution">
    <text evidence="9">Lacks conserved residue(s) required for the propagation of feature annotation.</text>
</comment>
<dbReference type="Pfam" id="PF08364">
    <property type="entry name" value="IF2_assoc"/>
    <property type="match status" value="1"/>
</dbReference>
<dbReference type="SUPFAM" id="SSF52540">
    <property type="entry name" value="P-loop containing nucleoside triphosphate hydrolases"/>
    <property type="match status" value="1"/>
</dbReference>
<dbReference type="FunFam" id="2.40.30.10:FF:000007">
    <property type="entry name" value="Translation initiation factor IF-2"/>
    <property type="match status" value="1"/>
</dbReference>
<feature type="compositionally biased region" description="Basic and acidic residues" evidence="12">
    <location>
        <begin position="1"/>
        <end position="11"/>
    </location>
</feature>
<dbReference type="InterPro" id="IPR015760">
    <property type="entry name" value="TIF_IF2"/>
</dbReference>
<evidence type="ECO:0000256" key="3">
    <source>
        <dbReference type="ARBA" id="ARBA00020675"/>
    </source>
</evidence>
<evidence type="ECO:0000313" key="15">
    <source>
        <dbReference type="Proteomes" id="UP000197065"/>
    </source>
</evidence>
<comment type="similarity">
    <text evidence="2 9 10">Belongs to the TRAFAC class translation factor GTPase superfamily. Classic translation factor GTPase family. IF-2 subfamily.</text>
</comment>
<feature type="compositionally biased region" description="Basic and acidic residues" evidence="12">
    <location>
        <begin position="335"/>
        <end position="346"/>
    </location>
</feature>
<evidence type="ECO:0000256" key="4">
    <source>
        <dbReference type="ARBA" id="ARBA00022490"/>
    </source>
</evidence>
<dbReference type="PROSITE" id="PS51722">
    <property type="entry name" value="G_TR_2"/>
    <property type="match status" value="1"/>
</dbReference>
<comment type="function">
    <text evidence="9 10">One of the essential components for the initiation of protein synthesis. Protects formylmethionyl-tRNA from spontaneous hydrolysis and promotes its binding to the 30S ribosomal subunits. Also involved in the hydrolysis of GTP during the formation of the 70S ribosomal complex.</text>
</comment>
<dbReference type="RefSeq" id="WP_088559517.1">
    <property type="nucleotide sequence ID" value="NZ_FYEH01000001.1"/>
</dbReference>
<dbReference type="SUPFAM" id="SSF50447">
    <property type="entry name" value="Translation proteins"/>
    <property type="match status" value="2"/>
</dbReference>
<dbReference type="AlphaFoldDB" id="A0A212PYK9"/>
<evidence type="ECO:0000256" key="6">
    <source>
        <dbReference type="ARBA" id="ARBA00022741"/>
    </source>
</evidence>
<sequence length="1014" mass="108726">MSDAKGQDRNARIGLSSRPSAPRIELKKTVESGVVRQSFSHGRSKAVAVEVKRSRAAPSAPAPVAAKPAPATPVARQPQVAPATPVRTDAPVAESFAARQAALETAPPAAPVIEPEPVEAKAVEPVVAPAPAPVPESVEPLAPAVAEVPAAPASKESSLSEAPTAPAARPVTAAAAPIANAPRPSVAPGSSGPRQTAPPPSRPAGAAPTRPGARPAGNQQRRPMVLKALTDDEKAGRLRALTEARRSEDDARRRSEENSRRVAEESARRRAEEEAALKRKQDEEARRRAEEEVRRRAEEQARKLLEEGERRTQRAGAAAPSVRADAEPGVPVAPRNEEKIAADLARRVGKQPRVLETDEEADGRRGKVGAKASPSKRPALARTDRDTKRPLRPALIDGDEPEERQRSLASLRRHMQRGRQTQQVSSEPIQRDVVLPESITVQELASRMAVRGVEVVKALMKNGIIATINQMIDADTAELVVSEFGHKVRRVSEADVEEGIDGLTDEAGDLQPRSPIVTVMGHVDHGKTSLLDALRQTNVVSGEAGGITQHIGAYRVDIGRGLPVAFIDTPGHAAFTAMRARGAAVTDIVVLVVAADDGVMPQTVEAIQHAKAAKSPIVVAINKIDKPDANPERVRTELLSHDVVLEQFGGDVLAVEVSALKKQGLDKLIEAIQLQAEVLDLRANPAREAQGTIIEAQLDRGRGVAATVLVQNGTLKVGDIVIAGAQWGRARALIDDHGDNVTEAGPATPVEILGLDGVPEAGDRLQVVDTEKRARDIAEYRQRKRREQAQVITAGKNSLEEMFSQLKSGETSELPVVIKSDVHGSLEAIVTGLTKLSTDEVSARVLAGGVGAITESDVTLAMASRGVILGFNVRANAQAREMAKREGIEIRYYSIIYELLDEVKAILSGMLKPEAREAILGHAEIREVYSITKVGKIAGCRVTDGMVKRHARARLLRDDVVVFDGQLGSLKRFKDDVREVKEGFECGMSIENYNDIRTGDVIEVYEVEQIARTL</sequence>
<dbReference type="InterPro" id="IPR005225">
    <property type="entry name" value="Small_GTP-bd"/>
</dbReference>
<feature type="region of interest" description="Disordered" evidence="12">
    <location>
        <begin position="1"/>
        <end position="24"/>
    </location>
</feature>
<evidence type="ECO:0000256" key="10">
    <source>
        <dbReference type="RuleBase" id="RU000644"/>
    </source>
</evidence>
<gene>
    <name evidence="9" type="primary">infB</name>
    <name evidence="14" type="ORF">SAMN07250955_101184</name>
</gene>
<dbReference type="InterPro" id="IPR013575">
    <property type="entry name" value="IF2_assoc_dom_bac"/>
</dbReference>
<dbReference type="InterPro" id="IPR023115">
    <property type="entry name" value="TIF_IF2_dom3"/>
</dbReference>
<dbReference type="InterPro" id="IPR000795">
    <property type="entry name" value="T_Tr_GTP-bd_dom"/>
</dbReference>
<keyword evidence="6 9" id="KW-0547">Nucleotide-binding</keyword>
<dbReference type="SUPFAM" id="SSF52156">
    <property type="entry name" value="Initiation factor IF2/eIF5b, domain 3"/>
    <property type="match status" value="1"/>
</dbReference>
<evidence type="ECO:0000259" key="13">
    <source>
        <dbReference type="PROSITE" id="PS51722"/>
    </source>
</evidence>
<name>A0A212PYK9_9PROT</name>
<dbReference type="Gene3D" id="3.40.50.300">
    <property type="entry name" value="P-loop containing nucleotide triphosphate hydrolases"/>
    <property type="match status" value="1"/>
</dbReference>
<proteinExistence type="inferred from homology"/>
<dbReference type="Gene3D" id="2.40.30.10">
    <property type="entry name" value="Translation factors"/>
    <property type="match status" value="2"/>
</dbReference>
<dbReference type="Pfam" id="PF11987">
    <property type="entry name" value="IF-2"/>
    <property type="match status" value="1"/>
</dbReference>
<feature type="compositionally biased region" description="Low complexity" evidence="12">
    <location>
        <begin position="56"/>
        <end position="75"/>
    </location>
</feature>
<dbReference type="InterPro" id="IPR000178">
    <property type="entry name" value="TF_IF2_bacterial-like"/>
</dbReference>
<protein>
    <recommendedName>
        <fullName evidence="3 9">Translation initiation factor IF-2</fullName>
    </recommendedName>
</protein>
<feature type="binding site" evidence="9">
    <location>
        <begin position="521"/>
        <end position="528"/>
    </location>
    <ligand>
        <name>GTP</name>
        <dbReference type="ChEBI" id="CHEBI:37565"/>
    </ligand>
</feature>
<dbReference type="FunFam" id="3.40.50.300:FF:000019">
    <property type="entry name" value="Translation initiation factor IF-2"/>
    <property type="match status" value="1"/>
</dbReference>
<dbReference type="CDD" id="cd03702">
    <property type="entry name" value="IF2_mtIF2_II"/>
    <property type="match status" value="1"/>
</dbReference>
<dbReference type="InterPro" id="IPR009000">
    <property type="entry name" value="Transl_B-barrel_sf"/>
</dbReference>
<dbReference type="CDD" id="cd03692">
    <property type="entry name" value="mtIF2_IVc"/>
    <property type="match status" value="1"/>
</dbReference>
<feature type="domain" description="Tr-type G" evidence="13">
    <location>
        <begin position="512"/>
        <end position="682"/>
    </location>
</feature>
<evidence type="ECO:0000256" key="11">
    <source>
        <dbReference type="RuleBase" id="RU000645"/>
    </source>
</evidence>
<feature type="binding site" evidence="9">
    <location>
        <begin position="622"/>
        <end position="625"/>
    </location>
    <ligand>
        <name>GTP</name>
        <dbReference type="ChEBI" id="CHEBI:37565"/>
    </ligand>
</feature>
<organism evidence="14 15">
    <name type="scientific">Arboricoccus pini</name>
    <dbReference type="NCBI Taxonomy" id="1963835"/>
    <lineage>
        <taxon>Bacteria</taxon>
        <taxon>Pseudomonadati</taxon>
        <taxon>Pseudomonadota</taxon>
        <taxon>Alphaproteobacteria</taxon>
        <taxon>Geminicoccales</taxon>
        <taxon>Geminicoccaceae</taxon>
        <taxon>Arboricoccus</taxon>
    </lineage>
</organism>
<evidence type="ECO:0000313" key="14">
    <source>
        <dbReference type="EMBL" id="SNB52100.1"/>
    </source>
</evidence>
<dbReference type="InterPro" id="IPR053905">
    <property type="entry name" value="EF-G-like_DII"/>
</dbReference>
<evidence type="ECO:0000256" key="1">
    <source>
        <dbReference type="ARBA" id="ARBA00004496"/>
    </source>
</evidence>
<dbReference type="EMBL" id="FYEH01000001">
    <property type="protein sequence ID" value="SNB52100.1"/>
    <property type="molecule type" value="Genomic_DNA"/>
</dbReference>
<dbReference type="PANTHER" id="PTHR43381">
    <property type="entry name" value="TRANSLATION INITIATION FACTOR IF-2-RELATED"/>
    <property type="match status" value="1"/>
</dbReference>
<dbReference type="Gene3D" id="3.40.50.10050">
    <property type="entry name" value="Translation initiation factor IF- 2, domain 3"/>
    <property type="match status" value="1"/>
</dbReference>
<feature type="binding site" evidence="9">
    <location>
        <begin position="568"/>
        <end position="572"/>
    </location>
    <ligand>
        <name>GTP</name>
        <dbReference type="ChEBI" id="CHEBI:37565"/>
    </ligand>
</feature>
<dbReference type="PROSITE" id="PS01176">
    <property type="entry name" value="IF2"/>
    <property type="match status" value="1"/>
</dbReference>
<dbReference type="OrthoDB" id="9811804at2"/>
<keyword evidence="15" id="KW-1185">Reference proteome</keyword>
<feature type="compositionally biased region" description="Basic and acidic residues" evidence="12">
    <location>
        <begin position="229"/>
        <end position="312"/>
    </location>
</feature>
<dbReference type="PANTHER" id="PTHR43381:SF5">
    <property type="entry name" value="TR-TYPE G DOMAIN-CONTAINING PROTEIN"/>
    <property type="match status" value="1"/>
</dbReference>
<evidence type="ECO:0000256" key="12">
    <source>
        <dbReference type="SAM" id="MobiDB-lite"/>
    </source>
</evidence>
<dbReference type="InterPro" id="IPR036925">
    <property type="entry name" value="TIF_IF2_dom3_sf"/>
</dbReference>
<keyword evidence="7 9" id="KW-0648">Protein biosynthesis</keyword>
<dbReference type="GO" id="GO:0005829">
    <property type="term" value="C:cytosol"/>
    <property type="evidence" value="ECO:0007669"/>
    <property type="project" value="TreeGrafter"/>
</dbReference>
<dbReference type="CDD" id="cd01887">
    <property type="entry name" value="IF2_eIF5B"/>
    <property type="match status" value="1"/>
</dbReference>
<dbReference type="Pfam" id="PF04760">
    <property type="entry name" value="IF2_N"/>
    <property type="match status" value="1"/>
</dbReference>
<dbReference type="Pfam" id="PF03144">
    <property type="entry name" value="GTP_EFTU_D2"/>
    <property type="match status" value="1"/>
</dbReference>
<dbReference type="InterPro" id="IPR044145">
    <property type="entry name" value="IF2_II"/>
</dbReference>
<dbReference type="GO" id="GO:0005525">
    <property type="term" value="F:GTP binding"/>
    <property type="evidence" value="ECO:0007669"/>
    <property type="project" value="UniProtKB-KW"/>
</dbReference>
<dbReference type="InterPro" id="IPR027417">
    <property type="entry name" value="P-loop_NTPase"/>
</dbReference>
<dbReference type="FunFam" id="2.40.30.10:FF:000008">
    <property type="entry name" value="Translation initiation factor IF-2"/>
    <property type="match status" value="1"/>
</dbReference>
<feature type="region of interest" description="Disordered" evidence="12">
    <location>
        <begin position="148"/>
        <end position="406"/>
    </location>
</feature>
<dbReference type="Pfam" id="PF22042">
    <property type="entry name" value="EF-G_D2"/>
    <property type="match status" value="1"/>
</dbReference>
<dbReference type="NCBIfam" id="TIGR00231">
    <property type="entry name" value="small_GTP"/>
    <property type="match status" value="1"/>
</dbReference>
<feature type="compositionally biased region" description="Low complexity" evidence="12">
    <location>
        <begin position="162"/>
        <end position="184"/>
    </location>
</feature>
<dbReference type="Pfam" id="PF00009">
    <property type="entry name" value="GTP_EFTU"/>
    <property type="match status" value="1"/>
</dbReference>
<dbReference type="FunFam" id="3.40.50.10050:FF:000001">
    <property type="entry name" value="Translation initiation factor IF-2"/>
    <property type="match status" value="1"/>
</dbReference>
<dbReference type="InterPro" id="IPR004161">
    <property type="entry name" value="EFTu-like_2"/>
</dbReference>
<feature type="compositionally biased region" description="Low complexity" evidence="12">
    <location>
        <begin position="203"/>
        <end position="217"/>
    </location>
</feature>
<dbReference type="InterPro" id="IPR006847">
    <property type="entry name" value="IF2_N"/>
</dbReference>
<keyword evidence="4 9" id="KW-0963">Cytoplasm</keyword>
<evidence type="ECO:0000256" key="9">
    <source>
        <dbReference type="HAMAP-Rule" id="MF_00100"/>
    </source>
</evidence>
<evidence type="ECO:0000256" key="2">
    <source>
        <dbReference type="ARBA" id="ARBA00007733"/>
    </source>
</evidence>
<reference evidence="14 15" key="1">
    <citation type="submission" date="2017-06" db="EMBL/GenBank/DDBJ databases">
        <authorList>
            <person name="Kim H.J."/>
            <person name="Triplett B.A."/>
        </authorList>
    </citation>
    <scope>NUCLEOTIDE SEQUENCE [LARGE SCALE GENOMIC DNA]</scope>
    <source>
        <strain evidence="14 15">B29T1</strain>
    </source>
</reference>
<keyword evidence="8 9" id="KW-0342">GTP-binding</keyword>
<evidence type="ECO:0000256" key="8">
    <source>
        <dbReference type="ARBA" id="ARBA00023134"/>
    </source>
</evidence>
<dbReference type="GO" id="GO:0003743">
    <property type="term" value="F:translation initiation factor activity"/>
    <property type="evidence" value="ECO:0007669"/>
    <property type="project" value="UniProtKB-UniRule"/>
</dbReference>
<dbReference type="GO" id="GO:0003924">
    <property type="term" value="F:GTPase activity"/>
    <property type="evidence" value="ECO:0007669"/>
    <property type="project" value="UniProtKB-UniRule"/>
</dbReference>
<evidence type="ECO:0000256" key="5">
    <source>
        <dbReference type="ARBA" id="ARBA00022540"/>
    </source>
</evidence>
<dbReference type="NCBIfam" id="TIGR00487">
    <property type="entry name" value="IF-2"/>
    <property type="match status" value="1"/>
</dbReference>
<dbReference type="HAMAP" id="MF_00100_B">
    <property type="entry name" value="IF_2_B"/>
    <property type="match status" value="1"/>
</dbReference>
<accession>A0A212PYK9</accession>
<feature type="region of interest" description="Disordered" evidence="12">
    <location>
        <begin position="52"/>
        <end position="99"/>
    </location>
</feature>